<dbReference type="SMART" id="SM00325">
    <property type="entry name" value="RhoGEF"/>
    <property type="match status" value="1"/>
</dbReference>
<evidence type="ECO:0000313" key="4">
    <source>
        <dbReference type="Proteomes" id="UP000075885"/>
    </source>
</evidence>
<evidence type="ECO:0000256" key="1">
    <source>
        <dbReference type="ARBA" id="ARBA00022658"/>
    </source>
</evidence>
<dbReference type="Pfam" id="PF00621">
    <property type="entry name" value="RhoGEF"/>
    <property type="match status" value="1"/>
</dbReference>
<dbReference type="AlphaFoldDB" id="A0A182P4G1"/>
<dbReference type="CDD" id="cd00160">
    <property type="entry name" value="RhoGEF"/>
    <property type="match status" value="1"/>
</dbReference>
<dbReference type="GO" id="GO:0005737">
    <property type="term" value="C:cytoplasm"/>
    <property type="evidence" value="ECO:0007669"/>
    <property type="project" value="TreeGrafter"/>
</dbReference>
<protein>
    <recommendedName>
        <fullName evidence="2">DH domain-containing protein</fullName>
    </recommendedName>
</protein>
<proteinExistence type="predicted"/>
<dbReference type="GO" id="GO:0035556">
    <property type="term" value="P:intracellular signal transduction"/>
    <property type="evidence" value="ECO:0007669"/>
    <property type="project" value="InterPro"/>
</dbReference>
<dbReference type="GO" id="GO:0005085">
    <property type="term" value="F:guanyl-nucleotide exchange factor activity"/>
    <property type="evidence" value="ECO:0007669"/>
    <property type="project" value="UniProtKB-KW"/>
</dbReference>
<dbReference type="PANTHER" id="PTHR22826:SF211">
    <property type="entry name" value="LD43457P"/>
    <property type="match status" value="1"/>
</dbReference>
<reference evidence="3" key="2">
    <citation type="submission" date="2020-05" db="UniProtKB">
        <authorList>
            <consortium name="EnsemblMetazoa"/>
        </authorList>
    </citation>
    <scope>IDENTIFICATION</scope>
    <source>
        <strain evidence="3">Epiroticus2</strain>
    </source>
</reference>
<dbReference type="InterPro" id="IPR011993">
    <property type="entry name" value="PH-like_dom_sf"/>
</dbReference>
<dbReference type="Proteomes" id="UP000075885">
    <property type="component" value="Unassembled WGS sequence"/>
</dbReference>
<dbReference type="Gene3D" id="2.30.29.30">
    <property type="entry name" value="Pleckstrin-homology domain (PH domain)/Phosphotyrosine-binding domain (PTB)"/>
    <property type="match status" value="1"/>
</dbReference>
<feature type="domain" description="DH" evidence="2">
    <location>
        <begin position="111"/>
        <end position="243"/>
    </location>
</feature>
<keyword evidence="1" id="KW-0344">Guanine-nucleotide releasing factor</keyword>
<dbReference type="VEuPathDB" id="VectorBase:AEPI001797"/>
<evidence type="ECO:0000259" key="2">
    <source>
        <dbReference type="PROSITE" id="PS50010"/>
    </source>
</evidence>
<name>A0A182P4G1_9DIPT</name>
<dbReference type="Gene3D" id="1.20.900.10">
    <property type="entry name" value="Dbl homology (DH) domain"/>
    <property type="match status" value="1"/>
</dbReference>
<dbReference type="InterPro" id="IPR055251">
    <property type="entry name" value="SOS1_NGEF_PH"/>
</dbReference>
<dbReference type="SUPFAM" id="SSF50729">
    <property type="entry name" value="PH domain-like"/>
    <property type="match status" value="1"/>
</dbReference>
<dbReference type="SUPFAM" id="SSF48065">
    <property type="entry name" value="DBL homology domain (DH-domain)"/>
    <property type="match status" value="1"/>
</dbReference>
<dbReference type="InterPro" id="IPR051336">
    <property type="entry name" value="RhoGEF_Guanine_NuclExch_SF"/>
</dbReference>
<organism evidence="3 4">
    <name type="scientific">Anopheles epiroticus</name>
    <dbReference type="NCBI Taxonomy" id="199890"/>
    <lineage>
        <taxon>Eukaryota</taxon>
        <taxon>Metazoa</taxon>
        <taxon>Ecdysozoa</taxon>
        <taxon>Arthropoda</taxon>
        <taxon>Hexapoda</taxon>
        <taxon>Insecta</taxon>
        <taxon>Pterygota</taxon>
        <taxon>Neoptera</taxon>
        <taxon>Endopterygota</taxon>
        <taxon>Diptera</taxon>
        <taxon>Nematocera</taxon>
        <taxon>Culicoidea</taxon>
        <taxon>Culicidae</taxon>
        <taxon>Anophelinae</taxon>
        <taxon>Anopheles</taxon>
    </lineage>
</organism>
<reference evidence="4" key="1">
    <citation type="submission" date="2013-03" db="EMBL/GenBank/DDBJ databases">
        <title>The Genome Sequence of Anopheles epiroticus epiroticus2.</title>
        <authorList>
            <consortium name="The Broad Institute Genomics Platform"/>
            <person name="Neafsey D.E."/>
            <person name="Howell P."/>
            <person name="Walker B."/>
            <person name="Young S.K."/>
            <person name="Zeng Q."/>
            <person name="Gargeya S."/>
            <person name="Fitzgerald M."/>
            <person name="Haas B."/>
            <person name="Abouelleil A."/>
            <person name="Allen A.W."/>
            <person name="Alvarado L."/>
            <person name="Arachchi H.M."/>
            <person name="Berlin A.M."/>
            <person name="Chapman S.B."/>
            <person name="Gainer-Dewar J."/>
            <person name="Goldberg J."/>
            <person name="Griggs A."/>
            <person name="Gujja S."/>
            <person name="Hansen M."/>
            <person name="Howarth C."/>
            <person name="Imamovic A."/>
            <person name="Ireland A."/>
            <person name="Larimer J."/>
            <person name="McCowan C."/>
            <person name="Murphy C."/>
            <person name="Pearson M."/>
            <person name="Poon T.W."/>
            <person name="Priest M."/>
            <person name="Roberts A."/>
            <person name="Saif S."/>
            <person name="Shea T."/>
            <person name="Sisk P."/>
            <person name="Sykes S."/>
            <person name="Wortman J."/>
            <person name="Nusbaum C."/>
            <person name="Birren B."/>
        </authorList>
    </citation>
    <scope>NUCLEOTIDE SEQUENCE [LARGE SCALE GENOMIC DNA]</scope>
    <source>
        <strain evidence="4">Epiroticus2</strain>
    </source>
</reference>
<evidence type="ECO:0000313" key="3">
    <source>
        <dbReference type="EnsemblMetazoa" id="AEPI001797-PA"/>
    </source>
</evidence>
<sequence>MAILREYFDTMSYTEIIKDRDFRNYLMKKRYLDIMEYIYNSSGASDNGQFSRAPSMVATPSISVSNNDCDSVKKEKLMAESAPSPGYKDEMLSEEMSSLVPPGLQGKSDILFGNLHELYAFHNDIFLKDLENCISTTELVALCFVQRRDTFFRLYSYYCQNIPRSERLRETLVDTHLFLQECQKKLGHKLPLAAYLLKPVQRITKYQLLLKDLLKFSDTGTCSRELQKALDCMLIVLKCVNDSMHQIAITGFPADLSQQGELLMQDSFQVWTESKKDLRLRLKTQNRHIFLYQKAMLFCKQGSKTGHNKSTYQFKHWLQV</sequence>
<dbReference type="PROSITE" id="PS00741">
    <property type="entry name" value="DH_1"/>
    <property type="match status" value="1"/>
</dbReference>
<dbReference type="PROSITE" id="PS50010">
    <property type="entry name" value="DH_2"/>
    <property type="match status" value="1"/>
</dbReference>
<dbReference type="InterPro" id="IPR000219">
    <property type="entry name" value="DH_dom"/>
</dbReference>
<dbReference type="InterPro" id="IPR035899">
    <property type="entry name" value="DBL_dom_sf"/>
</dbReference>
<accession>A0A182P4G1</accession>
<dbReference type="InterPro" id="IPR001331">
    <property type="entry name" value="GDS_CDC24_CS"/>
</dbReference>
<dbReference type="STRING" id="199890.A0A182P4G1"/>
<keyword evidence="4" id="KW-1185">Reference proteome</keyword>
<dbReference type="EnsemblMetazoa" id="AEPI001797-RA">
    <property type="protein sequence ID" value="AEPI001797-PA"/>
    <property type="gene ID" value="AEPI001797"/>
</dbReference>
<dbReference type="Pfam" id="PF22697">
    <property type="entry name" value="SOS1_NGEF_PH"/>
    <property type="match status" value="1"/>
</dbReference>
<dbReference type="PANTHER" id="PTHR22826">
    <property type="entry name" value="RHO GUANINE EXCHANGE FACTOR-RELATED"/>
    <property type="match status" value="1"/>
</dbReference>